<comment type="caution">
    <text evidence="3">The sequence shown here is derived from an EMBL/GenBank/DDBJ whole genome shotgun (WGS) entry which is preliminary data.</text>
</comment>
<dbReference type="SUPFAM" id="SSF53800">
    <property type="entry name" value="Chelatase"/>
    <property type="match status" value="2"/>
</dbReference>
<name>A0ABT2ZEV6_9RHOB</name>
<dbReference type="InterPro" id="IPR002762">
    <property type="entry name" value="CbiX-like"/>
</dbReference>
<keyword evidence="1" id="KW-0479">Metal-binding</keyword>
<evidence type="ECO:0000313" key="3">
    <source>
        <dbReference type="EMBL" id="MCV2869664.1"/>
    </source>
</evidence>
<gene>
    <name evidence="3" type="ORF">OEW28_13600</name>
</gene>
<evidence type="ECO:0000256" key="1">
    <source>
        <dbReference type="ARBA" id="ARBA00022723"/>
    </source>
</evidence>
<dbReference type="Gene3D" id="3.40.50.1400">
    <property type="match status" value="2"/>
</dbReference>
<dbReference type="RefSeq" id="WP_263735311.1">
    <property type="nucleotide sequence ID" value="NZ_JAOWKY010000003.1"/>
</dbReference>
<organism evidence="3 4">
    <name type="scientific">Albidovulum marisflavi</name>
    <dbReference type="NCBI Taxonomy" id="2984159"/>
    <lineage>
        <taxon>Bacteria</taxon>
        <taxon>Pseudomonadati</taxon>
        <taxon>Pseudomonadota</taxon>
        <taxon>Alphaproteobacteria</taxon>
        <taxon>Rhodobacterales</taxon>
        <taxon>Paracoccaceae</taxon>
        <taxon>Albidovulum</taxon>
    </lineage>
</organism>
<dbReference type="EMBL" id="JAOWKY010000003">
    <property type="protein sequence ID" value="MCV2869664.1"/>
    <property type="molecule type" value="Genomic_DNA"/>
</dbReference>
<keyword evidence="2" id="KW-0456">Lyase</keyword>
<dbReference type="Proteomes" id="UP001652542">
    <property type="component" value="Unassembled WGS sequence"/>
</dbReference>
<keyword evidence="4" id="KW-1185">Reference proteome</keyword>
<proteinExistence type="predicted"/>
<evidence type="ECO:0000256" key="2">
    <source>
        <dbReference type="ARBA" id="ARBA00023239"/>
    </source>
</evidence>
<protein>
    <submittedName>
        <fullName evidence="3">Cobalamin biosynthesis protein CbiX</fullName>
    </submittedName>
</protein>
<reference evidence="3 4" key="1">
    <citation type="submission" date="2022-10" db="EMBL/GenBank/DDBJ databases">
        <title>Defluviimonas sp. nov., isolated from ocean surface water.</title>
        <authorList>
            <person name="He W."/>
            <person name="Wang L."/>
            <person name="Zhang D.-F."/>
        </authorList>
    </citation>
    <scope>NUCLEOTIDE SEQUENCE [LARGE SCALE GENOMIC DNA]</scope>
    <source>
        <strain evidence="3 4">WL0002</strain>
    </source>
</reference>
<accession>A0ABT2ZEV6</accession>
<evidence type="ECO:0000313" key="4">
    <source>
        <dbReference type="Proteomes" id="UP001652542"/>
    </source>
</evidence>
<sequence length="230" mass="23990">MTKHALIVAHGQPSDPAPAERDLDNVARAVSRCLPDWHIRAATLATPGALETAVDGVVGARVMPFFMSDGWFTKIELPRRLAAAGAQGFMTLPAFGLMPEAAALAVQIVRDALSQRGWNAEDSTVVLAAHGSGRSRAPAEAAARIRDAIAHALPIGDLRLGFIEEAPLLEDAAKDANRRALCLPLFVARWGHVVSDVPAALDAAGFAADCLPPLGVHASVPGIIARAIAG</sequence>
<dbReference type="Pfam" id="PF01903">
    <property type="entry name" value="CbiX"/>
    <property type="match status" value="1"/>
</dbReference>